<dbReference type="Proteomes" id="UP000032142">
    <property type="component" value="Unassembled WGS sequence"/>
</dbReference>
<evidence type="ECO:0000313" key="4">
    <source>
        <dbReference type="Proteomes" id="UP000032142"/>
    </source>
</evidence>
<keyword evidence="4" id="KW-1185">Reference proteome</keyword>
<sequence>MLLLPCSLSIFLC</sequence>
<reference evidence="4" key="2">
    <citation type="submission" date="2014-09" db="EMBL/GenBank/DDBJ databases">
        <authorList>
            <person name="Mudge J."/>
            <person name="Ramaraj T."/>
            <person name="Lindquist I.E."/>
            <person name="Bharti A.K."/>
            <person name="Sundararajan A."/>
            <person name="Cameron C.T."/>
            <person name="Woodward J.E."/>
            <person name="May G.D."/>
            <person name="Brubaker C."/>
            <person name="Broadhvest J."/>
            <person name="Wilkins T.A."/>
        </authorList>
    </citation>
    <scope>NUCLEOTIDE SEQUENCE</scope>
    <source>
        <strain evidence="4">cv. AKA8401</strain>
    </source>
</reference>
<evidence type="ECO:0000313" key="1">
    <source>
        <dbReference type="EMBL" id="KHF98948.1"/>
    </source>
</evidence>
<name>A0A0B0MBX1_GOSAR</name>
<proteinExistence type="predicted"/>
<dbReference type="EMBL" id="JRRC01468324">
    <property type="protein sequence ID" value="KHG07138.1"/>
    <property type="molecule type" value="Genomic_DNA"/>
</dbReference>
<dbReference type="EMBL" id="JRRC01089293">
    <property type="protein sequence ID" value="KHF99662.1"/>
    <property type="molecule type" value="Genomic_DNA"/>
</dbReference>
<accession>A0A0B0MBX1</accession>
<organism evidence="2 4">
    <name type="scientific">Gossypium arboreum</name>
    <name type="common">Tree cotton</name>
    <name type="synonym">Gossypium nanking</name>
    <dbReference type="NCBI Taxonomy" id="29729"/>
    <lineage>
        <taxon>Eukaryota</taxon>
        <taxon>Viridiplantae</taxon>
        <taxon>Streptophyta</taxon>
        <taxon>Embryophyta</taxon>
        <taxon>Tracheophyta</taxon>
        <taxon>Spermatophyta</taxon>
        <taxon>Magnoliopsida</taxon>
        <taxon>eudicotyledons</taxon>
        <taxon>Gunneridae</taxon>
        <taxon>Pentapetalae</taxon>
        <taxon>rosids</taxon>
        <taxon>malvids</taxon>
        <taxon>Malvales</taxon>
        <taxon>Malvaceae</taxon>
        <taxon>Malvoideae</taxon>
        <taxon>Gossypium</taxon>
    </lineage>
</organism>
<gene>
    <name evidence="3" type="ORF">F383_33582</name>
    <name evidence="1" type="ORF">F383_38017</name>
    <name evidence="2" type="ORF">F383_38552</name>
</gene>
<evidence type="ECO:0000313" key="2">
    <source>
        <dbReference type="EMBL" id="KHF99662.1"/>
    </source>
</evidence>
<evidence type="ECO:0000313" key="3">
    <source>
        <dbReference type="EMBL" id="KHG07138.1"/>
    </source>
</evidence>
<protein>
    <submittedName>
        <fullName evidence="2">Uncharacterized protein</fullName>
    </submittedName>
</protein>
<comment type="caution">
    <text evidence="2">The sequence shown here is derived from an EMBL/GenBank/DDBJ whole genome shotgun (WGS) entry which is preliminary data.</text>
</comment>
<dbReference type="EMBL" id="JRRC01058354">
    <property type="protein sequence ID" value="KHF98948.1"/>
    <property type="molecule type" value="Genomic_DNA"/>
</dbReference>
<reference evidence="2" key="1">
    <citation type="submission" date="2014-09" db="EMBL/GenBank/DDBJ databases">
        <title>G. arboreum L. cv. AKA8401 A2 genome assembly version 1.0.</title>
        <authorList>
            <person name="Mudge J."/>
            <person name="Ramaraj T."/>
            <person name="Lindquist I.E."/>
            <person name="Bharti A.K."/>
            <person name="Sundararajan A."/>
            <person name="Cameron C.T."/>
            <person name="Woodward J.E."/>
            <person name="May G.D."/>
            <person name="Brubaker C."/>
            <person name="Broadhvest J."/>
            <person name="Wilkins T.A."/>
        </authorList>
    </citation>
    <scope>NUCLEOTIDE SEQUENCE</scope>
</reference>